<feature type="compositionally biased region" description="Acidic residues" evidence="3">
    <location>
        <begin position="233"/>
        <end position="242"/>
    </location>
</feature>
<dbReference type="STRING" id="2004952.A0A2C5ZH06"/>
<name>A0A2C5ZH06_9HYPO</name>
<feature type="region of interest" description="Disordered" evidence="3">
    <location>
        <begin position="278"/>
        <end position="313"/>
    </location>
</feature>
<dbReference type="Proteomes" id="UP000226431">
    <property type="component" value="Unassembled WGS sequence"/>
</dbReference>
<feature type="region of interest" description="Disordered" evidence="3">
    <location>
        <begin position="208"/>
        <end position="242"/>
    </location>
</feature>
<sequence length="313" mass="35792">MASAPVESAVTYEQLQDLQDEFEEADVELLRVQDKLSKGLFAKRAKLVADIPNFWPLVFEQSPSDIDEYIQPSDAALLLGSLRSLSVERFELPDGDPRSLSIRFDFADNDHFHDKSLEKKFWWRRAKDGWSGLVSEPVDIRWKSPEKDLTGGMLSLVRKIWEEDRSGVDSGSETEAKKELKQLMNRTGLGGVSFFAWFGFRGRPISAEESREATDMEREKRQARKNGQRSDEADTDSDDSQDEYELEIFPLAEDVALAIAEDLWPGATNYFIQAQEQEAMSDTAFESDDDDDMSVEDDDDDHERNTKRRRNGE</sequence>
<dbReference type="InterPro" id="IPR002164">
    <property type="entry name" value="NAP_family"/>
</dbReference>
<evidence type="ECO:0000313" key="4">
    <source>
        <dbReference type="EMBL" id="PHH79002.1"/>
    </source>
</evidence>
<feature type="compositionally biased region" description="Acidic residues" evidence="3">
    <location>
        <begin position="285"/>
        <end position="301"/>
    </location>
</feature>
<evidence type="ECO:0000313" key="5">
    <source>
        <dbReference type="Proteomes" id="UP000226431"/>
    </source>
</evidence>
<dbReference type="GO" id="GO:0006334">
    <property type="term" value="P:nucleosome assembly"/>
    <property type="evidence" value="ECO:0007669"/>
    <property type="project" value="InterPro"/>
</dbReference>
<dbReference type="Gene3D" id="3.30.1120.90">
    <property type="entry name" value="Nucleosome assembly protein"/>
    <property type="match status" value="1"/>
</dbReference>
<dbReference type="SUPFAM" id="SSF143113">
    <property type="entry name" value="NAP-like"/>
    <property type="match status" value="1"/>
</dbReference>
<dbReference type="InterPro" id="IPR037231">
    <property type="entry name" value="NAP-like_sf"/>
</dbReference>
<protein>
    <recommendedName>
        <fullName evidence="6">Nap family protein</fullName>
    </recommendedName>
</protein>
<evidence type="ECO:0000256" key="1">
    <source>
        <dbReference type="ARBA" id="ARBA00009947"/>
    </source>
</evidence>
<organism evidence="4 5">
    <name type="scientific">Ophiocordyceps camponoti-rufipedis</name>
    <dbReference type="NCBI Taxonomy" id="2004952"/>
    <lineage>
        <taxon>Eukaryota</taxon>
        <taxon>Fungi</taxon>
        <taxon>Dikarya</taxon>
        <taxon>Ascomycota</taxon>
        <taxon>Pezizomycotina</taxon>
        <taxon>Sordariomycetes</taxon>
        <taxon>Hypocreomycetidae</taxon>
        <taxon>Hypocreales</taxon>
        <taxon>Ophiocordycipitaceae</taxon>
        <taxon>Ophiocordyceps</taxon>
    </lineage>
</organism>
<reference evidence="4 5" key="1">
    <citation type="submission" date="2017-06" db="EMBL/GenBank/DDBJ databases">
        <title>Ant-infecting Ophiocordyceps genomes reveal a high diversity of potential behavioral manipulation genes and a possible major role for enterotoxins.</title>
        <authorList>
            <person name="De Bekker C."/>
            <person name="Evans H.C."/>
            <person name="Brachmann A."/>
            <person name="Hughes D.P."/>
        </authorList>
    </citation>
    <scope>NUCLEOTIDE SEQUENCE [LARGE SCALE GENOMIC DNA]</scope>
    <source>
        <strain evidence="4 5">Map16</strain>
    </source>
</reference>
<comment type="caution">
    <text evidence="4">The sequence shown here is derived from an EMBL/GenBank/DDBJ whole genome shotgun (WGS) entry which is preliminary data.</text>
</comment>
<dbReference type="PANTHER" id="PTHR11875">
    <property type="entry name" value="TESTIS-SPECIFIC Y-ENCODED PROTEIN"/>
    <property type="match status" value="1"/>
</dbReference>
<dbReference type="OrthoDB" id="19419at2759"/>
<keyword evidence="5" id="KW-1185">Reference proteome</keyword>
<evidence type="ECO:0000256" key="2">
    <source>
        <dbReference type="RuleBase" id="RU003876"/>
    </source>
</evidence>
<dbReference type="AlphaFoldDB" id="A0A2C5ZH06"/>
<dbReference type="GO" id="GO:0005634">
    <property type="term" value="C:nucleus"/>
    <property type="evidence" value="ECO:0007669"/>
    <property type="project" value="InterPro"/>
</dbReference>
<proteinExistence type="inferred from homology"/>
<accession>A0A2C5ZH06</accession>
<feature type="compositionally biased region" description="Basic and acidic residues" evidence="3">
    <location>
        <begin position="208"/>
        <end position="220"/>
    </location>
</feature>
<dbReference type="EMBL" id="NJES01000060">
    <property type="protein sequence ID" value="PHH79002.1"/>
    <property type="molecule type" value="Genomic_DNA"/>
</dbReference>
<gene>
    <name evidence="4" type="ORF">CDD80_5855</name>
</gene>
<dbReference type="Pfam" id="PF00956">
    <property type="entry name" value="NAP"/>
    <property type="match status" value="1"/>
</dbReference>
<evidence type="ECO:0000256" key="3">
    <source>
        <dbReference type="SAM" id="MobiDB-lite"/>
    </source>
</evidence>
<comment type="similarity">
    <text evidence="1 2">Belongs to the nucleosome assembly protein (NAP) family.</text>
</comment>
<evidence type="ECO:0008006" key="6">
    <source>
        <dbReference type="Google" id="ProtNLM"/>
    </source>
</evidence>